<protein>
    <submittedName>
        <fullName evidence="1">DegV family protein</fullName>
    </submittedName>
</protein>
<dbReference type="Proteomes" id="UP000308836">
    <property type="component" value="Unassembled WGS sequence"/>
</dbReference>
<gene>
    <name evidence="1" type="ORF">E5336_01070</name>
</gene>
<evidence type="ECO:0000313" key="2">
    <source>
        <dbReference type="Proteomes" id="UP000308836"/>
    </source>
</evidence>
<dbReference type="EMBL" id="SRYG01000002">
    <property type="protein sequence ID" value="TGY67034.1"/>
    <property type="molecule type" value="Genomic_DNA"/>
</dbReference>
<comment type="caution">
    <text evidence="1">The sequence shown here is derived from an EMBL/GenBank/DDBJ whole genome shotgun (WGS) entry which is preliminary data.</text>
</comment>
<sequence>MNGRKEDLNMVKIISDSSTLYTTNEAAAKGIAVVPLNIVVDQSSYKDLDEMTSTKLLRLIQEKKIPSSSQPSIGEKQACYEQYLEEEQILDITMAQGLSGTYDSACMAKQLVDSDKITVFNSKTLCGPHRALVDYAKKLSDQGMSAQEIVDSLASCVETEISFLVPRDFSFLKRGGRVSQLEAGVGGFLKLVPTMIKSANGKRLESFCVTKTFKKAVKNMIAEMKKRQVDSSYTFFISHAFNEDDALKAQTLIEEQFEGARIVLLPLSPVFIAQGGPECVAVQAIRIA</sequence>
<proteinExistence type="predicted"/>
<evidence type="ECO:0000313" key="1">
    <source>
        <dbReference type="EMBL" id="TGY67034.1"/>
    </source>
</evidence>
<accession>A0AC61R9N2</accession>
<name>A0AC61R9N2_9FIRM</name>
<keyword evidence="2" id="KW-1185">Reference proteome</keyword>
<organism evidence="1 2">
    <name type="scientific">Dubosiella muris</name>
    <dbReference type="NCBI Taxonomy" id="3038133"/>
    <lineage>
        <taxon>Bacteria</taxon>
        <taxon>Bacillati</taxon>
        <taxon>Bacillota</taxon>
        <taxon>Erysipelotrichia</taxon>
        <taxon>Erysipelotrichales</taxon>
        <taxon>Erysipelotrichaceae</taxon>
        <taxon>Dubosiella</taxon>
    </lineage>
</organism>
<reference evidence="1" key="1">
    <citation type="submission" date="2019-04" db="EMBL/GenBank/DDBJ databases">
        <title>Microbes associate with the intestines of laboratory mice.</title>
        <authorList>
            <person name="Navarre W."/>
            <person name="Wong E."/>
            <person name="Huang K."/>
            <person name="Tropini C."/>
            <person name="Ng K."/>
            <person name="Yu B."/>
        </authorList>
    </citation>
    <scope>NUCLEOTIDE SEQUENCE</scope>
    <source>
        <strain evidence="1">NM09_H32</strain>
    </source>
</reference>